<gene>
    <name evidence="2" type="ORF">CA54_32130</name>
</gene>
<reference evidence="2 3" key="1">
    <citation type="submission" date="2019-02" db="EMBL/GenBank/DDBJ databases">
        <title>Deep-cultivation of Planctomycetes and their phenomic and genomic characterization uncovers novel biology.</title>
        <authorList>
            <person name="Wiegand S."/>
            <person name="Jogler M."/>
            <person name="Boedeker C."/>
            <person name="Pinto D."/>
            <person name="Vollmers J."/>
            <person name="Rivas-Marin E."/>
            <person name="Kohn T."/>
            <person name="Peeters S.H."/>
            <person name="Heuer A."/>
            <person name="Rast P."/>
            <person name="Oberbeckmann S."/>
            <person name="Bunk B."/>
            <person name="Jeske O."/>
            <person name="Meyerdierks A."/>
            <person name="Storesund J.E."/>
            <person name="Kallscheuer N."/>
            <person name="Luecker S."/>
            <person name="Lage O.M."/>
            <person name="Pohl T."/>
            <person name="Merkel B.J."/>
            <person name="Hornburger P."/>
            <person name="Mueller R.-W."/>
            <person name="Bruemmer F."/>
            <person name="Labrenz M."/>
            <person name="Spormann A.M."/>
            <person name="Op Den Camp H."/>
            <person name="Overmann J."/>
            <person name="Amann R."/>
            <person name="Jetten M.S.M."/>
            <person name="Mascher T."/>
            <person name="Medema M.H."/>
            <person name="Devos D.P."/>
            <person name="Kaster A.-K."/>
            <person name="Ovreas L."/>
            <person name="Rohde M."/>
            <person name="Galperin M.Y."/>
            <person name="Jogler C."/>
        </authorList>
    </citation>
    <scope>NUCLEOTIDE SEQUENCE [LARGE SCALE GENOMIC DNA]</scope>
    <source>
        <strain evidence="2 3">CA54</strain>
    </source>
</reference>
<evidence type="ECO:0000256" key="1">
    <source>
        <dbReference type="SAM" id="MobiDB-lite"/>
    </source>
</evidence>
<feature type="region of interest" description="Disordered" evidence="1">
    <location>
        <begin position="25"/>
        <end position="57"/>
    </location>
</feature>
<evidence type="ECO:0000313" key="3">
    <source>
        <dbReference type="Proteomes" id="UP000320735"/>
    </source>
</evidence>
<protein>
    <submittedName>
        <fullName evidence="2">Uncharacterized protein</fullName>
    </submittedName>
</protein>
<keyword evidence="3" id="KW-1185">Reference proteome</keyword>
<sequence>MQVRNPCLIVLVGVSFCIGCNEAPEKPADSQQSAPAPPVAQKETPPAKTESPQKRGWVSLSATSQGVETISALPVAVPHRFWSKIDPDQGIEWSEQNLRLFRRTFSMDQTTFLLGEPILVRFQIEFSGDGEWEIDDWFYVNNRDETFIILMRDEHGNWLPDRFDLIRRLGGGHGPDGVFSSQVPEIHYLPVQQYCAVTEPGQYEIFCMKQSMHVGWDNQYPPSPLAKKMPPDVLKELKQRNYGGANSVTDFAKFKIHIKQWSPDEYTRMIQKWTDLAAAGEDSTHENHRDQKPAIRRAWRYSLQNDFLPQMQEWNRQYTIYEGHPFQRFYIWEAADAWRSDPTTRAEAAEFIPQFIEDLTAESDIARSTAEFHLRAWTKQSFGHDWQGHRPDRPTSQEGEQMQVAWKEWWEKNRDSFVKQVP</sequence>
<dbReference type="RefSeq" id="WP_146371663.1">
    <property type="nucleotide sequence ID" value="NZ_SJPP01000001.1"/>
</dbReference>
<dbReference type="OrthoDB" id="9867986at2"/>
<dbReference type="EMBL" id="SJPP01000001">
    <property type="protein sequence ID" value="TWU14368.1"/>
    <property type="molecule type" value="Genomic_DNA"/>
</dbReference>
<proteinExistence type="predicted"/>
<name>A0A5C6BQN6_9PLAN</name>
<dbReference type="AlphaFoldDB" id="A0A5C6BQN6"/>
<accession>A0A5C6BQN6</accession>
<comment type="caution">
    <text evidence="2">The sequence shown here is derived from an EMBL/GenBank/DDBJ whole genome shotgun (WGS) entry which is preliminary data.</text>
</comment>
<organism evidence="2 3">
    <name type="scientific">Symmachiella macrocystis</name>
    <dbReference type="NCBI Taxonomy" id="2527985"/>
    <lineage>
        <taxon>Bacteria</taxon>
        <taxon>Pseudomonadati</taxon>
        <taxon>Planctomycetota</taxon>
        <taxon>Planctomycetia</taxon>
        <taxon>Planctomycetales</taxon>
        <taxon>Planctomycetaceae</taxon>
        <taxon>Symmachiella</taxon>
    </lineage>
</organism>
<dbReference type="Proteomes" id="UP000320735">
    <property type="component" value="Unassembled WGS sequence"/>
</dbReference>
<evidence type="ECO:0000313" key="2">
    <source>
        <dbReference type="EMBL" id="TWU14368.1"/>
    </source>
</evidence>